<dbReference type="InterPro" id="IPR051803">
    <property type="entry name" value="TA_system_RelE-like_toxin"/>
</dbReference>
<keyword evidence="2" id="KW-1277">Toxin-antitoxin system</keyword>
<dbReference type="EMBL" id="FXBL01000004">
    <property type="protein sequence ID" value="SMH51229.1"/>
    <property type="molecule type" value="Genomic_DNA"/>
</dbReference>
<gene>
    <name evidence="3" type="ORF">SAMN02982922_4354</name>
</gene>
<protein>
    <submittedName>
        <fullName evidence="3">Toxin ParE1/3/4</fullName>
    </submittedName>
</protein>
<evidence type="ECO:0000313" key="3">
    <source>
        <dbReference type="EMBL" id="SMH51229.1"/>
    </source>
</evidence>
<name>A0A1X7PI58_9HYPH</name>
<organism evidence="3 4">
    <name type="scientific">Mesorhizobium australicum</name>
    <dbReference type="NCBI Taxonomy" id="536018"/>
    <lineage>
        <taxon>Bacteria</taxon>
        <taxon>Pseudomonadati</taxon>
        <taxon>Pseudomonadota</taxon>
        <taxon>Alphaproteobacteria</taxon>
        <taxon>Hyphomicrobiales</taxon>
        <taxon>Phyllobacteriaceae</taxon>
        <taxon>Mesorhizobium</taxon>
    </lineage>
</organism>
<dbReference type="Proteomes" id="UP000193083">
    <property type="component" value="Unassembled WGS sequence"/>
</dbReference>
<reference evidence="4" key="1">
    <citation type="submission" date="2017-04" db="EMBL/GenBank/DDBJ databases">
        <authorList>
            <person name="Varghese N."/>
            <person name="Submissions S."/>
        </authorList>
    </citation>
    <scope>NUCLEOTIDE SEQUENCE [LARGE SCALE GENOMIC DNA]</scope>
    <source>
        <strain evidence="4">B5P</strain>
    </source>
</reference>
<accession>A0A1X7PI58</accession>
<evidence type="ECO:0000313" key="4">
    <source>
        <dbReference type="Proteomes" id="UP000193083"/>
    </source>
</evidence>
<sequence>MQLRGRKHEPVAYSLSPRAEADLERLYREGFDRFGEKQADLYALDLIRAFELLGENPGMARLRYEIEPPARIHSHRSHLIIYEEVDDLVVILRIRHACENWAERPL</sequence>
<dbReference type="PANTHER" id="PTHR33755">
    <property type="entry name" value="TOXIN PARE1-RELATED"/>
    <property type="match status" value="1"/>
</dbReference>
<dbReference type="InterPro" id="IPR035093">
    <property type="entry name" value="RelE/ParE_toxin_dom_sf"/>
</dbReference>
<dbReference type="Gene3D" id="3.30.2310.20">
    <property type="entry name" value="RelE-like"/>
    <property type="match status" value="1"/>
</dbReference>
<keyword evidence="4" id="KW-1185">Reference proteome</keyword>
<proteinExistence type="inferred from homology"/>
<dbReference type="InterPro" id="IPR007712">
    <property type="entry name" value="RelE/ParE_toxin"/>
</dbReference>
<dbReference type="Pfam" id="PF05016">
    <property type="entry name" value="ParE_toxin"/>
    <property type="match status" value="1"/>
</dbReference>
<evidence type="ECO:0000256" key="2">
    <source>
        <dbReference type="ARBA" id="ARBA00022649"/>
    </source>
</evidence>
<comment type="similarity">
    <text evidence="1">Belongs to the RelE toxin family.</text>
</comment>
<evidence type="ECO:0000256" key="1">
    <source>
        <dbReference type="ARBA" id="ARBA00006226"/>
    </source>
</evidence>
<dbReference type="PANTHER" id="PTHR33755:SF9">
    <property type="entry name" value="TOXIN PARE1"/>
    <property type="match status" value="1"/>
</dbReference>
<dbReference type="AlphaFoldDB" id="A0A1X7PI58"/>